<dbReference type="InterPro" id="IPR003772">
    <property type="entry name" value="YceD"/>
</dbReference>
<dbReference type="PANTHER" id="PTHR34374">
    <property type="entry name" value="LARGE RIBOSOMAL RNA SUBUNIT ACCUMULATION PROTEIN YCED HOMOLOG 1, CHLOROPLASTIC"/>
    <property type="match status" value="1"/>
</dbReference>
<comment type="caution">
    <text evidence="1">The sequence shown here is derived from an EMBL/GenBank/DDBJ whole genome shotgun (WGS) entry which is preliminary data.</text>
</comment>
<name>A0AAE3HEW2_9FIRM</name>
<gene>
    <name evidence="1" type="ORF">NSA47_03995</name>
</gene>
<sequence>MIIDFSKLIKEEERHINFKDQVEVKEISDKNENIIFVSPLEVVGEGYLEEDTLVLQGNAESKVELSCGRCLEKFIYPLEFSFEEKISVSDKSFFITSGKIDFSSILWENIILNLPLQAICSEECKGICPKCGKNLNIEKCYCEDEDIDPRLVLLKDLFDEE</sequence>
<dbReference type="Pfam" id="PF02620">
    <property type="entry name" value="YceD"/>
    <property type="match status" value="1"/>
</dbReference>
<evidence type="ECO:0000313" key="1">
    <source>
        <dbReference type="EMBL" id="MCR1898149.1"/>
    </source>
</evidence>
<proteinExistence type="predicted"/>
<dbReference type="RefSeq" id="WP_257529607.1">
    <property type="nucleotide sequence ID" value="NZ_JANKAS010000002.1"/>
</dbReference>
<dbReference type="AlphaFoldDB" id="A0AAE3HEW2"/>
<accession>A0AAE3HEW2</accession>
<reference evidence="1" key="1">
    <citation type="submission" date="2022-07" db="EMBL/GenBank/DDBJ databases">
        <title>Enhanced cultured diversity of the mouse gut microbiota enables custom-made synthetic communities.</title>
        <authorList>
            <person name="Afrizal A."/>
        </authorList>
    </citation>
    <scope>NUCLEOTIDE SEQUENCE</scope>
    <source>
        <strain evidence="1">DSM 28593</strain>
    </source>
</reference>
<dbReference type="PANTHER" id="PTHR34374:SF1">
    <property type="entry name" value="LARGE RIBOSOMAL RNA SUBUNIT ACCUMULATION PROTEIN YCED HOMOLOG 1, CHLOROPLASTIC"/>
    <property type="match status" value="1"/>
</dbReference>
<dbReference type="Proteomes" id="UP001205748">
    <property type="component" value="Unassembled WGS sequence"/>
</dbReference>
<evidence type="ECO:0000313" key="2">
    <source>
        <dbReference type="Proteomes" id="UP001205748"/>
    </source>
</evidence>
<keyword evidence="2" id="KW-1185">Reference proteome</keyword>
<protein>
    <submittedName>
        <fullName evidence="1">DUF177 domain-containing protein</fullName>
    </submittedName>
</protein>
<organism evidence="1 2">
    <name type="scientific">Irregularibacter muris</name>
    <dbReference type="NCBI Taxonomy" id="1796619"/>
    <lineage>
        <taxon>Bacteria</taxon>
        <taxon>Bacillati</taxon>
        <taxon>Bacillota</taxon>
        <taxon>Clostridia</taxon>
        <taxon>Eubacteriales</taxon>
        <taxon>Eubacteriaceae</taxon>
        <taxon>Irregularibacter</taxon>
    </lineage>
</organism>
<dbReference type="EMBL" id="JANKAS010000002">
    <property type="protein sequence ID" value="MCR1898149.1"/>
    <property type="molecule type" value="Genomic_DNA"/>
</dbReference>